<keyword evidence="2" id="KW-1185">Reference proteome</keyword>
<organism evidence="1 2">
    <name type="scientific">Desertifilum tharense IPPAS B-1220</name>
    <dbReference type="NCBI Taxonomy" id="1781255"/>
    <lineage>
        <taxon>Bacteria</taxon>
        <taxon>Bacillati</taxon>
        <taxon>Cyanobacteriota</taxon>
        <taxon>Cyanophyceae</taxon>
        <taxon>Desertifilales</taxon>
        <taxon>Desertifilaceae</taxon>
        <taxon>Desertifilum</taxon>
    </lineage>
</organism>
<accession>A0ACD5GY33</accession>
<dbReference type="Proteomes" id="UP000095472">
    <property type="component" value="Chromosome"/>
</dbReference>
<dbReference type="EMBL" id="CP182909">
    <property type="protein sequence ID" value="XPM65702.1"/>
    <property type="molecule type" value="Genomic_DNA"/>
</dbReference>
<gene>
    <name evidence="1" type="ORF">BH720_008965</name>
</gene>
<reference evidence="1 2" key="1">
    <citation type="journal article" date="2016" name="Genome Announc.">
        <title>Draft Genome Sequence of the Thermotolerant Cyanobacterium Desertifilum sp. IPPAS B-1220.</title>
        <authorList>
            <person name="Mironov K.S."/>
            <person name="Sinetova M.A."/>
            <person name="Bolatkhan K."/>
            <person name="Zayadan B.K."/>
            <person name="Ustinova V.V."/>
            <person name="Kupriyanova E.V."/>
            <person name="Skrypnik A.N."/>
            <person name="Gogoleva N.E."/>
            <person name="Gogolev Y.V."/>
            <person name="Los D.A."/>
        </authorList>
    </citation>
    <scope>NUCLEOTIDE SEQUENCE [LARGE SCALE GENOMIC DNA]</scope>
    <source>
        <strain evidence="1 2">IPPAS B-1220</strain>
    </source>
</reference>
<protein>
    <submittedName>
        <fullName evidence="1">Uncharacterized protein</fullName>
    </submittedName>
</protein>
<name>A0ACD5GY33_9CYAN</name>
<proteinExistence type="predicted"/>
<sequence length="171" mass="20016">MQIKHLWQQDSNHPDNASNLAAIQQWWISLASQEISWRQRLIPENGEIEQINWEPQRFDEVFLLNQPQLRGITLYWLKPATEGERNITPYKLELDTLAQHLYIYPQNQRGVIIRVGLPEIQYQTLQLKNAEIALGANLMLIRDKGQKIEIKVPLSSEALSRLRKQLSLIKE</sequence>
<evidence type="ECO:0000313" key="2">
    <source>
        <dbReference type="Proteomes" id="UP000095472"/>
    </source>
</evidence>
<evidence type="ECO:0000313" key="1">
    <source>
        <dbReference type="EMBL" id="XPM65702.1"/>
    </source>
</evidence>